<feature type="transmembrane region" description="Helical" evidence="8">
    <location>
        <begin position="136"/>
        <end position="161"/>
    </location>
</feature>
<dbReference type="CDD" id="cd11476">
    <property type="entry name" value="SLC5sbd_DUR3"/>
    <property type="match status" value="1"/>
</dbReference>
<evidence type="ECO:0000256" key="1">
    <source>
        <dbReference type="ARBA" id="ARBA00004141"/>
    </source>
</evidence>
<feature type="transmembrane region" description="Helical" evidence="8">
    <location>
        <begin position="262"/>
        <end position="279"/>
    </location>
</feature>
<evidence type="ECO:0000256" key="5">
    <source>
        <dbReference type="ARBA" id="ARBA00023136"/>
    </source>
</evidence>
<sequence length="691" mass="73344">MSGYPEGSREFTRLLPPGSGYGVVVGVGAFFALAMIFLTRLQGRFTRLDPNSATEFATASRAVKPGLICCGIVSAWTWSATLLQSSAATYSSGLSSAWWYGVGGTIQICFFAACAAKIKQNANGAVTFPEIARARYGWPCHLLFTSFFLICAHIVTGSLVLGASATINALTGANIIATNFLLPLGIAIYVVAGGLRATFIVDFLHTVILFVILYIFLFSIYGTSNVVGSPGAMYDLLKKAADLAPVAGNAAGSYMTMKSNGGILFGGCTIASGFAGVALDQGYWQRAIASRPESTTRAYMLGGFSWFSIPWAFGTVMGLGARAMITNPAFPTYPYALSAQQVSAGLVAPAAAATIMGKGGAIAILLIVFMAATSACSAELIAVSSLVTRDIIGAYRPLSGHKMVLYSHIVIVLYSIWAGAWSTILHYASIDLGWLFYVQGVLLTPAVIPVALTVMSKRQSKHAAFFGTLFGTTCGLIGWMLGCKKVYGEINITNLALPYAAISGAAPGLVMSGLASFIITAIKPDNYDWNSTRAISLSDSDVPSEGKIERSSASTSELDDEKKDEPTATVASAVLDAQDPGVVAPALEEAAKDPALDRAVLQKVFVRSLWISGIFALVIAIIIPIPMFASRYVFSRRFFEVWVAFSIVWVLLAGGFCIILPIFESRKEIFILAKSALRVMTGRTVKEDVVA</sequence>
<evidence type="ECO:0000256" key="8">
    <source>
        <dbReference type="SAM" id="Phobius"/>
    </source>
</evidence>
<feature type="region of interest" description="Disordered" evidence="7">
    <location>
        <begin position="538"/>
        <end position="565"/>
    </location>
</feature>
<dbReference type="PANTHER" id="PTHR46154:SF2">
    <property type="entry name" value="SOLUTE SYMPORTER FAMILY TRANSPORTER (AFU_ORTHOLOGUE AFUA_6G03200)"/>
    <property type="match status" value="1"/>
</dbReference>
<keyword evidence="5 8" id="KW-0472">Membrane</keyword>
<dbReference type="PROSITE" id="PS50283">
    <property type="entry name" value="NA_SOLUT_SYMP_3"/>
    <property type="match status" value="1"/>
</dbReference>
<dbReference type="EMBL" id="LK052949">
    <property type="protein sequence ID" value="CDR47284.1"/>
    <property type="molecule type" value="Genomic_DNA"/>
</dbReference>
<accession>A0A061BHB7</accession>
<feature type="transmembrane region" description="Helical" evidence="8">
    <location>
        <begin position="608"/>
        <end position="629"/>
    </location>
</feature>
<keyword evidence="3 8" id="KW-0812">Transmembrane</keyword>
<dbReference type="PANTHER" id="PTHR46154">
    <property type="match status" value="1"/>
</dbReference>
<evidence type="ECO:0000256" key="4">
    <source>
        <dbReference type="ARBA" id="ARBA00022989"/>
    </source>
</evidence>
<reference evidence="9" key="1">
    <citation type="journal article" date="2014" name="Genome Announc.">
        <title>Draft genome sequence of Rhodosporidium toruloides CECT1137, an oleaginous yeast of biotechnological interest.</title>
        <authorList>
            <person name="Morin N."/>
            <person name="Calcas X."/>
            <person name="Devillers H."/>
            <person name="Durrens P."/>
            <person name="Sherman D.J."/>
            <person name="Nicaud J.-M."/>
            <person name="Neuveglise C."/>
        </authorList>
    </citation>
    <scope>NUCLEOTIDE SEQUENCE</scope>
    <source>
        <strain evidence="9">CECT1137</strain>
    </source>
</reference>
<evidence type="ECO:0000256" key="2">
    <source>
        <dbReference type="ARBA" id="ARBA00006434"/>
    </source>
</evidence>
<evidence type="ECO:0000256" key="6">
    <source>
        <dbReference type="RuleBase" id="RU362091"/>
    </source>
</evidence>
<name>A0A061BHB7_RHOTO</name>
<dbReference type="GO" id="GO:0015204">
    <property type="term" value="F:urea transmembrane transporter activity"/>
    <property type="evidence" value="ECO:0007669"/>
    <property type="project" value="InterPro"/>
</dbReference>
<dbReference type="InterPro" id="IPR001734">
    <property type="entry name" value="Na/solute_symporter"/>
</dbReference>
<feature type="transmembrane region" description="Helical" evidence="8">
    <location>
        <begin position="98"/>
        <end position="116"/>
    </location>
</feature>
<comment type="subcellular location">
    <subcellularLocation>
        <location evidence="1">Membrane</location>
        <topology evidence="1">Multi-pass membrane protein</topology>
    </subcellularLocation>
</comment>
<dbReference type="GO" id="GO:0005886">
    <property type="term" value="C:plasma membrane"/>
    <property type="evidence" value="ECO:0007669"/>
    <property type="project" value="TreeGrafter"/>
</dbReference>
<feature type="transmembrane region" description="Helical" evidence="8">
    <location>
        <begin position="20"/>
        <end position="41"/>
    </location>
</feature>
<feature type="transmembrane region" description="Helical" evidence="8">
    <location>
        <begin position="62"/>
        <end position="78"/>
    </location>
</feature>
<feature type="transmembrane region" description="Helical" evidence="8">
    <location>
        <begin position="501"/>
        <end position="522"/>
    </location>
</feature>
<feature type="transmembrane region" description="Helical" evidence="8">
    <location>
        <begin position="361"/>
        <end position="383"/>
    </location>
</feature>
<proteinExistence type="inferred from homology"/>
<evidence type="ECO:0000256" key="7">
    <source>
        <dbReference type="SAM" id="MobiDB-lite"/>
    </source>
</evidence>
<feature type="transmembrane region" description="Helical" evidence="8">
    <location>
        <begin position="167"/>
        <end position="192"/>
    </location>
</feature>
<feature type="transmembrane region" description="Helical" evidence="8">
    <location>
        <begin position="462"/>
        <end position="481"/>
    </location>
</feature>
<feature type="transmembrane region" description="Helical" evidence="8">
    <location>
        <begin position="404"/>
        <end position="428"/>
    </location>
</feature>
<gene>
    <name evidence="9" type="ORF">RHTO0S_14e01552g</name>
</gene>
<feature type="transmembrane region" description="Helical" evidence="8">
    <location>
        <begin position="641"/>
        <end position="663"/>
    </location>
</feature>
<evidence type="ECO:0000313" key="9">
    <source>
        <dbReference type="EMBL" id="CDR47284.1"/>
    </source>
</evidence>
<dbReference type="AlphaFoldDB" id="A0A061BHB7"/>
<dbReference type="Pfam" id="PF00474">
    <property type="entry name" value="SSF"/>
    <property type="match status" value="1"/>
</dbReference>
<keyword evidence="4 8" id="KW-1133">Transmembrane helix</keyword>
<protein>
    <submittedName>
        <fullName evidence="9">RHTO0S14e01552g1_1</fullName>
    </submittedName>
</protein>
<feature type="transmembrane region" description="Helical" evidence="8">
    <location>
        <begin position="299"/>
        <end position="325"/>
    </location>
</feature>
<comment type="similarity">
    <text evidence="2 6">Belongs to the sodium:solute symporter (SSF) (TC 2.A.21) family.</text>
</comment>
<organism evidence="9">
    <name type="scientific">Rhodotorula toruloides</name>
    <name type="common">Yeast</name>
    <name type="synonym">Rhodosporidium toruloides</name>
    <dbReference type="NCBI Taxonomy" id="5286"/>
    <lineage>
        <taxon>Eukaryota</taxon>
        <taxon>Fungi</taxon>
        <taxon>Dikarya</taxon>
        <taxon>Basidiomycota</taxon>
        <taxon>Pucciniomycotina</taxon>
        <taxon>Microbotryomycetes</taxon>
        <taxon>Sporidiobolales</taxon>
        <taxon>Sporidiobolaceae</taxon>
        <taxon>Rhodotorula</taxon>
    </lineage>
</organism>
<dbReference type="InterPro" id="IPR038377">
    <property type="entry name" value="Na/Glc_symporter_sf"/>
</dbReference>
<dbReference type="InterPro" id="IPR031155">
    <property type="entry name" value="DUR"/>
</dbReference>
<evidence type="ECO:0000256" key="3">
    <source>
        <dbReference type="ARBA" id="ARBA00022692"/>
    </source>
</evidence>
<feature type="transmembrane region" description="Helical" evidence="8">
    <location>
        <begin position="199"/>
        <end position="221"/>
    </location>
</feature>
<dbReference type="OrthoDB" id="6132759at2759"/>
<feature type="transmembrane region" description="Helical" evidence="8">
    <location>
        <begin position="434"/>
        <end position="455"/>
    </location>
</feature>
<dbReference type="Gene3D" id="1.20.1730.10">
    <property type="entry name" value="Sodium/glucose cotransporter"/>
    <property type="match status" value="1"/>
</dbReference>